<dbReference type="SUPFAM" id="SSF56281">
    <property type="entry name" value="Metallo-hydrolase/oxidoreductase"/>
    <property type="match status" value="1"/>
</dbReference>
<gene>
    <name evidence="2" type="ORF">E5259_27305</name>
</gene>
<dbReference type="Gene3D" id="3.60.15.10">
    <property type="entry name" value="Ribonuclease Z/Hydroxyacylglutathione hydrolase-like"/>
    <property type="match status" value="1"/>
</dbReference>
<dbReference type="SMART" id="SM00849">
    <property type="entry name" value="Lactamase_B"/>
    <property type="match status" value="1"/>
</dbReference>
<feature type="domain" description="Metallo-beta-lactamase" evidence="1">
    <location>
        <begin position="50"/>
        <end position="242"/>
    </location>
</feature>
<dbReference type="EMBL" id="CP039126">
    <property type="protein sequence ID" value="QMW80977.1"/>
    <property type="molecule type" value="Genomic_DNA"/>
</dbReference>
<dbReference type="RefSeq" id="WP_018597006.1">
    <property type="nucleotide sequence ID" value="NZ_CABLBP010000005.1"/>
</dbReference>
<evidence type="ECO:0000259" key="1">
    <source>
        <dbReference type="SMART" id="SM00849"/>
    </source>
</evidence>
<dbReference type="CDD" id="cd07731">
    <property type="entry name" value="ComA-like_MBL-fold"/>
    <property type="match status" value="1"/>
</dbReference>
<dbReference type="Pfam" id="PF00753">
    <property type="entry name" value="Lactamase_B"/>
    <property type="match status" value="1"/>
</dbReference>
<dbReference type="GO" id="GO:0016787">
    <property type="term" value="F:hydrolase activity"/>
    <property type="evidence" value="ECO:0007669"/>
    <property type="project" value="UniProtKB-KW"/>
</dbReference>
<dbReference type="InterPro" id="IPR001279">
    <property type="entry name" value="Metallo-B-lactamas"/>
</dbReference>
<organism evidence="2 3">
    <name type="scientific">Blautia producta</name>
    <dbReference type="NCBI Taxonomy" id="33035"/>
    <lineage>
        <taxon>Bacteria</taxon>
        <taxon>Bacillati</taxon>
        <taxon>Bacillota</taxon>
        <taxon>Clostridia</taxon>
        <taxon>Lachnospirales</taxon>
        <taxon>Lachnospiraceae</taxon>
        <taxon>Blautia</taxon>
    </lineage>
</organism>
<dbReference type="PANTHER" id="PTHR30619">
    <property type="entry name" value="DNA INTERNALIZATION/COMPETENCE PROTEIN COMEC/REC2"/>
    <property type="match status" value="1"/>
</dbReference>
<name>A0A7G5N284_9FIRM</name>
<evidence type="ECO:0000313" key="3">
    <source>
        <dbReference type="Proteomes" id="UP000515789"/>
    </source>
</evidence>
<proteinExistence type="predicted"/>
<dbReference type="InterPro" id="IPR035681">
    <property type="entry name" value="ComA-like_MBL"/>
</dbReference>
<evidence type="ECO:0000313" key="2">
    <source>
        <dbReference type="EMBL" id="QMW80977.1"/>
    </source>
</evidence>
<dbReference type="Proteomes" id="UP000515789">
    <property type="component" value="Chromosome"/>
</dbReference>
<keyword evidence="2" id="KW-0378">Hydrolase</keyword>
<accession>A0A7G5N284</accession>
<reference evidence="2 3" key="1">
    <citation type="submission" date="2019-04" db="EMBL/GenBank/DDBJ databases">
        <authorList>
            <person name="Schori C."/>
            <person name="Ahrens C."/>
        </authorList>
    </citation>
    <scope>NUCLEOTIDE SEQUENCE [LARGE SCALE GENOMIC DNA]</scope>
    <source>
        <strain evidence="2 3">DSM 2950</strain>
    </source>
</reference>
<dbReference type="InterPro" id="IPR036866">
    <property type="entry name" value="RibonucZ/Hydroxyglut_hydro"/>
</dbReference>
<dbReference type="PANTHER" id="PTHR30619:SF7">
    <property type="entry name" value="BETA-LACTAMASE DOMAIN PROTEIN"/>
    <property type="match status" value="1"/>
</dbReference>
<dbReference type="InterPro" id="IPR052159">
    <property type="entry name" value="Competence_DNA_uptake"/>
</dbReference>
<protein>
    <submittedName>
        <fullName evidence="2">MBL fold metallo-hydrolase</fullName>
    </submittedName>
</protein>
<dbReference type="AlphaFoldDB" id="A0A7G5N284"/>
<sequence length="290" mass="32119">MSKRRRIRFSALLFLAVFCVYGLFTKPEISVEPVKMEPGSLQVHYIDVGQGDATLITCDGHHMLIDAGGNDKGTYVQDYLQKQGVERLDYAIGTHPDADHIGGLDVILYKFDTDLVMMPEYEKDTRTYDDVIQTVKNRVQKMIVPEAGRNYKLGSAVFTVVAPNKKYGDGNNNSIVLLLQNGRNRFLFTGDAEEESEKDILTAGWDISADVYKVGHHGSAGSSSEAFLEAVGASYGIISVGSENSYGHPSDETLQRLRDNGIQIFRTDEQGTIIAASDGEQITWKVQRNK</sequence>